<gene>
    <name evidence="1" type="ORF">SGADD02_01808</name>
    <name evidence="2" type="ORF">SGADD03_00181</name>
</gene>
<evidence type="ECO:0000313" key="3">
    <source>
        <dbReference type="Proteomes" id="UP000070198"/>
    </source>
</evidence>
<protein>
    <submittedName>
        <fullName evidence="2">Uncharacterized protein</fullName>
    </submittedName>
</protein>
<dbReference type="Proteomes" id="UP000070198">
    <property type="component" value="Unassembled WGS sequence"/>
</dbReference>
<dbReference type="AlphaFoldDB" id="A0A139R6R9"/>
<dbReference type="GeneID" id="57920251"/>
<evidence type="ECO:0000313" key="4">
    <source>
        <dbReference type="Proteomes" id="UP000071927"/>
    </source>
</evidence>
<evidence type="ECO:0000313" key="1">
    <source>
        <dbReference type="EMBL" id="KXT66006.1"/>
    </source>
</evidence>
<dbReference type="RefSeq" id="WP_013643274.1">
    <property type="nucleotide sequence ID" value="NZ_CP054015.1"/>
</dbReference>
<dbReference type="EMBL" id="LQXV01000061">
    <property type="protein sequence ID" value="KXU10438.1"/>
    <property type="molecule type" value="Genomic_DNA"/>
</dbReference>
<dbReference type="PATRIC" id="fig|315405.11.peg.2111"/>
<proteinExistence type="predicted"/>
<reference evidence="3 4" key="1">
    <citation type="submission" date="2016-01" db="EMBL/GenBank/DDBJ databases">
        <title>Highly variable Streptococcus oralis are common among viridans streptococci isolated from primates.</title>
        <authorList>
            <person name="Denapaite D."/>
            <person name="Rieger M."/>
            <person name="Koendgen S."/>
            <person name="Brueckner R."/>
            <person name="Ochigava I."/>
            <person name="Kappeler P."/>
            <person name="Maetz-Rensing K."/>
            <person name="Leendertz F."/>
            <person name="Hakenbeck R."/>
        </authorList>
    </citation>
    <scope>NUCLEOTIDE SEQUENCE [LARGE SCALE GENOMIC DNA]</scope>
    <source>
        <strain evidence="1 3">DD02</strain>
        <strain evidence="2 4">DD03</strain>
    </source>
</reference>
<dbReference type="EMBL" id="LQOF01000359">
    <property type="protein sequence ID" value="KXT66006.1"/>
    <property type="molecule type" value="Genomic_DNA"/>
</dbReference>
<comment type="caution">
    <text evidence="2">The sequence shown here is derived from an EMBL/GenBank/DDBJ whole genome shotgun (WGS) entry which is preliminary data.</text>
</comment>
<organism evidence="2 4">
    <name type="scientific">Streptococcus gallolyticus</name>
    <dbReference type="NCBI Taxonomy" id="315405"/>
    <lineage>
        <taxon>Bacteria</taxon>
        <taxon>Bacillati</taxon>
        <taxon>Bacillota</taxon>
        <taxon>Bacilli</taxon>
        <taxon>Lactobacillales</taxon>
        <taxon>Streptococcaceae</taxon>
        <taxon>Streptococcus</taxon>
    </lineage>
</organism>
<dbReference type="Proteomes" id="UP000071927">
    <property type="component" value="Unassembled WGS sequence"/>
</dbReference>
<accession>A0A139R6R9</accession>
<evidence type="ECO:0000313" key="2">
    <source>
        <dbReference type="EMBL" id="KXU10438.1"/>
    </source>
</evidence>
<name>A0A139R6R9_9STRE</name>
<sequence>MGLLDFFKKKKRLTSSDVLDDESYIKEIRHCSQEAWHQYDVLLAARGYGWKGMVDWASYMNKADLMNISTITYSSLPGSKEIECIESFRQNENDFFKMQELKDEQSSLAVGGESKTLKVPIKIVWFNQTRTLRFFTLFLDDEKLMERYIETMIRRTFLTADAMKLAKSGRID</sequence>